<dbReference type="GO" id="GO:0051539">
    <property type="term" value="F:4 iron, 4 sulfur cluster binding"/>
    <property type="evidence" value="ECO:0007669"/>
    <property type="project" value="InterPro"/>
</dbReference>
<dbReference type="GO" id="GO:0035514">
    <property type="term" value="F:DNA demethylase activity"/>
    <property type="evidence" value="ECO:0007669"/>
    <property type="project" value="InterPro"/>
</dbReference>
<accession>A0A8T2SWE6</accession>
<proteinExistence type="predicted"/>
<dbReference type="Pfam" id="PF15628">
    <property type="entry name" value="RRM_DME"/>
    <property type="match status" value="1"/>
</dbReference>
<evidence type="ECO:0000259" key="3">
    <source>
        <dbReference type="Pfam" id="PF15628"/>
    </source>
</evidence>
<dbReference type="InterPro" id="IPR044811">
    <property type="entry name" value="DME/ROS1"/>
</dbReference>
<reference evidence="4" key="1">
    <citation type="submission" date="2021-08" db="EMBL/GenBank/DDBJ databases">
        <title>WGS assembly of Ceratopteris richardii.</title>
        <authorList>
            <person name="Marchant D.B."/>
            <person name="Chen G."/>
            <person name="Jenkins J."/>
            <person name="Shu S."/>
            <person name="Leebens-Mack J."/>
            <person name="Grimwood J."/>
            <person name="Schmutz J."/>
            <person name="Soltis P."/>
            <person name="Soltis D."/>
            <person name="Chen Z.-H."/>
        </authorList>
    </citation>
    <scope>NUCLEOTIDE SEQUENCE</scope>
    <source>
        <strain evidence="4">Whitten #5841</strain>
        <tissue evidence="4">Leaf</tissue>
    </source>
</reference>
<keyword evidence="5" id="KW-1185">Reference proteome</keyword>
<evidence type="ECO:0000256" key="1">
    <source>
        <dbReference type="ARBA" id="ARBA00022723"/>
    </source>
</evidence>
<keyword evidence="1" id="KW-0479">Metal-binding</keyword>
<evidence type="ECO:0000313" key="5">
    <source>
        <dbReference type="Proteomes" id="UP000825935"/>
    </source>
</evidence>
<dbReference type="InterPro" id="IPR003651">
    <property type="entry name" value="Endonuclease3_FeS-loop_motif"/>
</dbReference>
<organism evidence="4 5">
    <name type="scientific">Ceratopteris richardii</name>
    <name type="common">Triangle waterfern</name>
    <dbReference type="NCBI Taxonomy" id="49495"/>
    <lineage>
        <taxon>Eukaryota</taxon>
        <taxon>Viridiplantae</taxon>
        <taxon>Streptophyta</taxon>
        <taxon>Embryophyta</taxon>
        <taxon>Tracheophyta</taxon>
        <taxon>Polypodiopsida</taxon>
        <taxon>Polypodiidae</taxon>
        <taxon>Polypodiales</taxon>
        <taxon>Pteridineae</taxon>
        <taxon>Pteridaceae</taxon>
        <taxon>Parkerioideae</taxon>
        <taxon>Ceratopteris</taxon>
    </lineage>
</organism>
<dbReference type="SMART" id="SM00525">
    <property type="entry name" value="FES"/>
    <property type="match status" value="1"/>
</dbReference>
<dbReference type="PANTHER" id="PTHR46213:SF13">
    <property type="entry name" value="DEMETER-LIKE PROTEIN 2-RELATED"/>
    <property type="match status" value="1"/>
</dbReference>
<dbReference type="GO" id="GO:0046872">
    <property type="term" value="F:metal ion binding"/>
    <property type="evidence" value="ECO:0007669"/>
    <property type="project" value="UniProtKB-KW"/>
</dbReference>
<dbReference type="Gene3D" id="1.10.1670.10">
    <property type="entry name" value="Helix-hairpin-Helix base-excision DNA repair enzymes (C-terminal)"/>
    <property type="match status" value="1"/>
</dbReference>
<dbReference type="OrthoDB" id="5607at2759"/>
<gene>
    <name evidence="4" type="ORF">KP509_16G006200</name>
</gene>
<protein>
    <recommendedName>
        <fullName evidence="3">Demeter RRM-fold domain-containing protein</fullName>
    </recommendedName>
</protein>
<feature type="domain" description="Demeter RRM-fold" evidence="3">
    <location>
        <begin position="351"/>
        <end position="451"/>
    </location>
</feature>
<keyword evidence="2" id="KW-0408">Iron</keyword>
<dbReference type="PANTHER" id="PTHR46213">
    <property type="entry name" value="TRANSCRIPTIONAL ACTIVATOR DEMETER"/>
    <property type="match status" value="1"/>
</dbReference>
<evidence type="ECO:0000256" key="2">
    <source>
        <dbReference type="ARBA" id="ARBA00023004"/>
    </source>
</evidence>
<evidence type="ECO:0000313" key="4">
    <source>
        <dbReference type="EMBL" id="KAH7387117.1"/>
    </source>
</evidence>
<dbReference type="InterPro" id="IPR023170">
    <property type="entry name" value="HhH_base_excis_C"/>
</dbReference>
<sequence length="467" mass="54137">MTEPWYNHLKKRRRTKLQRRRRIINKIKRKVSHLLQSLPPYLLPHLRQLLLPHPNKSLLQLHPLQRKVFCTKSRPNCNACPMQRECKHFGSAYASAKLLLTGSLEEDETLQKESSHYGGYGVTSMNSPSIDGEFVANSYCPVIALDYYHDNQQDQSEDLFDLEDFTFIHEEYHVPFDTRPSQLEHFSEPCYLVNSEAEKDNHLNYPSYSVHDNGYHTQGFSIRDHSISSTPRSDCESSFCDRDYIKVPTSRRKLVFGEKTENSIISYQNRRPLHVPQLKKTSRLCTVHYVYEIPDMHPILDEVEPRRKDDPSSYLLAIWSPDEVPHSMIELEGHCSSSPPRSRSTDETVPGTLLIPCKTALRGSFPLNGTYFQVNEVFADHKSSLEPLKVPRSLIWELNRCLVYFGTSLSQIVRGFTRDEIKECFSNGYVCVRGFDRKTRCPKPLVCRLHLCQSREQNKRNANSENS</sequence>
<dbReference type="InterPro" id="IPR028925">
    <property type="entry name" value="RRM_DME"/>
</dbReference>
<dbReference type="GO" id="GO:0141166">
    <property type="term" value="P:chromosomal 5-methylcytosine DNA demethylation pathway"/>
    <property type="evidence" value="ECO:0007669"/>
    <property type="project" value="InterPro"/>
</dbReference>
<dbReference type="Proteomes" id="UP000825935">
    <property type="component" value="Chromosome 16"/>
</dbReference>
<dbReference type="GO" id="GO:0019104">
    <property type="term" value="F:DNA N-glycosylase activity"/>
    <property type="evidence" value="ECO:0007669"/>
    <property type="project" value="InterPro"/>
</dbReference>
<comment type="caution">
    <text evidence="4">The sequence shown here is derived from an EMBL/GenBank/DDBJ whole genome shotgun (WGS) entry which is preliminary data.</text>
</comment>
<name>A0A8T2SWE6_CERRI</name>
<dbReference type="AlphaFoldDB" id="A0A8T2SWE6"/>
<dbReference type="EMBL" id="CM035421">
    <property type="protein sequence ID" value="KAH7387117.1"/>
    <property type="molecule type" value="Genomic_DNA"/>
</dbReference>